<dbReference type="OrthoDB" id="8566499at2"/>
<dbReference type="RefSeq" id="WP_040851815.1">
    <property type="nucleotide sequence ID" value="NZ_CP021106.3"/>
</dbReference>
<evidence type="ECO:0000313" key="1">
    <source>
        <dbReference type="EMBL" id="ARO87710.1"/>
    </source>
</evidence>
<dbReference type="EMBL" id="CP021106">
    <property type="protein sequence ID" value="ARO87710.1"/>
    <property type="molecule type" value="Genomic_DNA"/>
</dbReference>
<dbReference type="KEGG" id="nlc:EBAPG3_007950"/>
<keyword evidence="2" id="KW-1185">Reference proteome</keyword>
<name>A0A1W6SPH6_9PROT</name>
<sequence>MTSPTDQEIPRITVVSFDCRSAAFRQKMLTHYQSNGRKPETNIEEIVGKKRNDAVMLLKKIA</sequence>
<gene>
    <name evidence="1" type="ORF">EBAPG3_007950</name>
</gene>
<dbReference type="Proteomes" id="UP000012179">
    <property type="component" value="Chromosome"/>
</dbReference>
<reference evidence="1 2" key="1">
    <citation type="journal article" date="2015" name="Int. J. Syst. Evol. Microbiol.">
        <title>Nitrosospira lacus sp. nov., a psychrotolerant, ammonia-oxidizing bacterium from sandy lake sediment.</title>
        <authorList>
            <person name="Urakawa H."/>
            <person name="Garcia J.C."/>
            <person name="Nielsen J.L."/>
            <person name="Le V.Q."/>
            <person name="Kozlowski J.A."/>
            <person name="Stein L.Y."/>
            <person name="Lim C.K."/>
            <person name="Pommerening-Roser A."/>
            <person name="Martens-Habbena W."/>
            <person name="Stahl D.A."/>
            <person name="Klotz M.G."/>
        </authorList>
    </citation>
    <scope>NUCLEOTIDE SEQUENCE [LARGE SCALE GENOMIC DNA]</scope>
    <source>
        <strain evidence="1 2">APG3</strain>
    </source>
</reference>
<organism evidence="1 2">
    <name type="scientific">Nitrosospira lacus</name>
    <dbReference type="NCBI Taxonomy" id="1288494"/>
    <lineage>
        <taxon>Bacteria</taxon>
        <taxon>Pseudomonadati</taxon>
        <taxon>Pseudomonadota</taxon>
        <taxon>Betaproteobacteria</taxon>
        <taxon>Nitrosomonadales</taxon>
        <taxon>Nitrosomonadaceae</taxon>
        <taxon>Nitrosospira</taxon>
    </lineage>
</organism>
<dbReference type="AlphaFoldDB" id="A0A1W6SPH6"/>
<evidence type="ECO:0000313" key="2">
    <source>
        <dbReference type="Proteomes" id="UP000012179"/>
    </source>
</evidence>
<protein>
    <submittedName>
        <fullName evidence="1">Uncharacterized protein</fullName>
    </submittedName>
</protein>
<proteinExistence type="predicted"/>
<accession>A0A1W6SPH6</accession>